<dbReference type="PANTHER" id="PTHR45982:SF4">
    <property type="entry name" value="PHR DOMAIN-CONTAINING PROTEIN"/>
    <property type="match status" value="1"/>
</dbReference>
<accession>F0ZKG9</accession>
<feature type="repeat" description="RCC1" evidence="3">
    <location>
        <begin position="199"/>
        <end position="253"/>
    </location>
</feature>
<keyword evidence="7" id="KW-1185">Reference proteome</keyword>
<protein>
    <recommendedName>
        <fullName evidence="5">RCC1-like domain-containing protein</fullName>
    </recommendedName>
</protein>
<dbReference type="InterPro" id="IPR000408">
    <property type="entry name" value="Reg_chr_condens"/>
</dbReference>
<dbReference type="OMA" id="NEICVWS"/>
<feature type="region of interest" description="Disordered" evidence="4">
    <location>
        <begin position="270"/>
        <end position="290"/>
    </location>
</feature>
<dbReference type="AlphaFoldDB" id="F0ZKG9"/>
<dbReference type="PROSITE" id="PS50012">
    <property type="entry name" value="RCC1_3"/>
    <property type="match status" value="4"/>
</dbReference>
<reference evidence="7" key="1">
    <citation type="journal article" date="2011" name="Genome Biol.">
        <title>Comparative genomics of the social amoebae Dictyostelium discoideum and Dictyostelium purpureum.</title>
        <authorList>
            <consortium name="US DOE Joint Genome Institute (JGI-PGF)"/>
            <person name="Sucgang R."/>
            <person name="Kuo A."/>
            <person name="Tian X."/>
            <person name="Salerno W."/>
            <person name="Parikh A."/>
            <person name="Feasley C.L."/>
            <person name="Dalin E."/>
            <person name="Tu H."/>
            <person name="Huang E."/>
            <person name="Barry K."/>
            <person name="Lindquist E."/>
            <person name="Shapiro H."/>
            <person name="Bruce D."/>
            <person name="Schmutz J."/>
            <person name="Salamov A."/>
            <person name="Fey P."/>
            <person name="Gaudet P."/>
            <person name="Anjard C."/>
            <person name="Babu M.M."/>
            <person name="Basu S."/>
            <person name="Bushmanova Y."/>
            <person name="van der Wel H."/>
            <person name="Katoh-Kurasawa M."/>
            <person name="Dinh C."/>
            <person name="Coutinho P.M."/>
            <person name="Saito T."/>
            <person name="Elias M."/>
            <person name="Schaap P."/>
            <person name="Kay R.R."/>
            <person name="Henrissat B."/>
            <person name="Eichinger L."/>
            <person name="Rivero F."/>
            <person name="Putnam N.H."/>
            <person name="West C.M."/>
            <person name="Loomis W.F."/>
            <person name="Chisholm R.L."/>
            <person name="Shaulsky G."/>
            <person name="Strassmann J.E."/>
            <person name="Queller D.C."/>
            <person name="Kuspa A."/>
            <person name="Grigoriev I.V."/>
        </authorList>
    </citation>
    <scope>NUCLEOTIDE SEQUENCE [LARGE SCALE GENOMIC DNA]</scope>
    <source>
        <strain evidence="7">QSDP1</strain>
    </source>
</reference>
<dbReference type="KEGG" id="dpp:DICPUDRAFT_16980"/>
<feature type="compositionally biased region" description="Low complexity" evidence="4">
    <location>
        <begin position="272"/>
        <end position="290"/>
    </location>
</feature>
<evidence type="ECO:0000256" key="4">
    <source>
        <dbReference type="SAM" id="MobiDB-lite"/>
    </source>
</evidence>
<dbReference type="PANTHER" id="PTHR45982">
    <property type="entry name" value="REGULATOR OF CHROMOSOME CONDENSATION"/>
    <property type="match status" value="1"/>
</dbReference>
<dbReference type="SUPFAM" id="SSF50985">
    <property type="entry name" value="RCC1/BLIP-II"/>
    <property type="match status" value="1"/>
</dbReference>
<dbReference type="InterPro" id="IPR009091">
    <property type="entry name" value="RCC1/BLIP-II"/>
</dbReference>
<evidence type="ECO:0000259" key="5">
    <source>
        <dbReference type="Pfam" id="PF25390"/>
    </source>
</evidence>
<feature type="repeat" description="RCC1" evidence="3">
    <location>
        <begin position="79"/>
        <end position="130"/>
    </location>
</feature>
<dbReference type="InterPro" id="IPR051553">
    <property type="entry name" value="Ran_GTPase-activating"/>
</dbReference>
<dbReference type="RefSeq" id="XP_003287910.1">
    <property type="nucleotide sequence ID" value="XM_003287862.1"/>
</dbReference>
<keyword evidence="2" id="KW-0677">Repeat</keyword>
<dbReference type="EMBL" id="GL871056">
    <property type="protein sequence ID" value="EGC35539.1"/>
    <property type="molecule type" value="Genomic_DNA"/>
</dbReference>
<dbReference type="Pfam" id="PF25390">
    <property type="entry name" value="WD40_RLD"/>
    <property type="match status" value="1"/>
</dbReference>
<dbReference type="PRINTS" id="PR00633">
    <property type="entry name" value="RCCNDNSATION"/>
</dbReference>
<dbReference type="Proteomes" id="UP000001064">
    <property type="component" value="Unassembled WGS sequence"/>
</dbReference>
<sequence>NLIINNNSLLKYNKSYVNSFIHLQKYQQVQKREFFSKLFGKKKNDTKSKTLGSAMKSGKISSLQQAFSWSKLEGSDIKTAVYTIGTNNQGQLGLGDWKSESQLTFNELLQESSIKSVKSTLLHSAAMTNKNDLLTWGANFNFQIGHKYGSDTSLFPNFIESTPFSVKTSNFPNMNLVSYSIGGWSSFVLLKDPKEQDKQIVYSWGNNHCGQLGIGSLYNVQTPNIVKFKDQSTVNSIKKISSGLYHTMILLNSGKLLSCGKSNDGQLGIKLSNNNNNNNNSKNSSDSSNSVQIPLESNLLKELNLIDIEAGYFHSLGLDDSGNVYQWGNGKLKYETSEDLLLSPTSLINQYDEINSNNSNRVIRIQGIELESNDRIKQIGGGDGISMALTESGKLFKWNTLDNKVELINWPEFKNQGIERFALSNTHAAVTFKSTPNEICVWSLNETDFQLERSHGKSLFFSILQKGEKIKNFTLPNDHIIKDFSVGSHFMIVLAENI</sequence>
<evidence type="ECO:0000313" key="6">
    <source>
        <dbReference type="EMBL" id="EGC35539.1"/>
    </source>
</evidence>
<dbReference type="InterPro" id="IPR058923">
    <property type="entry name" value="RCC1-like_dom"/>
</dbReference>
<evidence type="ECO:0000313" key="7">
    <source>
        <dbReference type="Proteomes" id="UP000001064"/>
    </source>
</evidence>
<feature type="repeat" description="RCC1" evidence="3">
    <location>
        <begin position="131"/>
        <end position="192"/>
    </location>
</feature>
<dbReference type="OrthoDB" id="70707at2759"/>
<dbReference type="Gene3D" id="2.130.10.30">
    <property type="entry name" value="Regulator of chromosome condensation 1/beta-lactamase-inhibitor protein II"/>
    <property type="match status" value="2"/>
</dbReference>
<evidence type="ECO:0000256" key="3">
    <source>
        <dbReference type="PROSITE-ProRule" id="PRU00235"/>
    </source>
</evidence>
<evidence type="ECO:0000256" key="1">
    <source>
        <dbReference type="ARBA" id="ARBA00022658"/>
    </source>
</evidence>
<feature type="domain" description="RCC1-like" evidence="5">
    <location>
        <begin position="81"/>
        <end position="399"/>
    </location>
</feature>
<dbReference type="GeneID" id="10501266"/>
<proteinExistence type="predicted"/>
<dbReference type="InParanoid" id="F0ZKG9"/>
<feature type="non-terminal residue" evidence="6">
    <location>
        <position position="1"/>
    </location>
</feature>
<dbReference type="VEuPathDB" id="AmoebaDB:DICPUDRAFT_16980"/>
<gene>
    <name evidence="6" type="ORF">DICPUDRAFT_16980</name>
</gene>
<feature type="non-terminal residue" evidence="6">
    <location>
        <position position="498"/>
    </location>
</feature>
<organism evidence="6 7">
    <name type="scientific">Dictyostelium purpureum</name>
    <name type="common">Slime mold</name>
    <dbReference type="NCBI Taxonomy" id="5786"/>
    <lineage>
        <taxon>Eukaryota</taxon>
        <taxon>Amoebozoa</taxon>
        <taxon>Evosea</taxon>
        <taxon>Eumycetozoa</taxon>
        <taxon>Dictyostelia</taxon>
        <taxon>Dictyosteliales</taxon>
        <taxon>Dictyosteliaceae</taxon>
        <taxon>Dictyostelium</taxon>
    </lineage>
</organism>
<dbReference type="STRING" id="5786.F0ZKG9"/>
<name>F0ZKG9_DICPU</name>
<dbReference type="eggNOG" id="KOG1426">
    <property type="taxonomic scope" value="Eukaryota"/>
</dbReference>
<keyword evidence="1" id="KW-0344">Guanine-nucleotide releasing factor</keyword>
<feature type="repeat" description="RCC1" evidence="3">
    <location>
        <begin position="254"/>
        <end position="321"/>
    </location>
</feature>
<evidence type="ECO:0000256" key="2">
    <source>
        <dbReference type="ARBA" id="ARBA00022737"/>
    </source>
</evidence>